<protein>
    <submittedName>
        <fullName evidence="6">Hsp33 family molecular chaperone HslO</fullName>
    </submittedName>
</protein>
<keyword evidence="3" id="KW-1015">Disulfide bond</keyword>
<dbReference type="InterPro" id="IPR016154">
    <property type="entry name" value="Heat_shock_Hsp33_C"/>
</dbReference>
<proteinExistence type="predicted"/>
<evidence type="ECO:0000313" key="6">
    <source>
        <dbReference type="EMBL" id="QOW22684.1"/>
    </source>
</evidence>
<keyword evidence="4" id="KW-0143">Chaperone</keyword>
<dbReference type="EMBL" id="CP063657">
    <property type="protein sequence ID" value="QOW22684.1"/>
    <property type="molecule type" value="Genomic_DNA"/>
</dbReference>
<gene>
    <name evidence="6" type="ORF">INQ42_03595</name>
</gene>
<evidence type="ECO:0000256" key="3">
    <source>
        <dbReference type="ARBA" id="ARBA00023157"/>
    </source>
</evidence>
<dbReference type="Gene3D" id="3.55.30.10">
    <property type="entry name" value="Hsp33 domain"/>
    <property type="match status" value="1"/>
</dbReference>
<dbReference type="PIRSF" id="PIRSF005261">
    <property type="entry name" value="Heat_shock_Hsp33"/>
    <property type="match status" value="1"/>
</dbReference>
<evidence type="ECO:0000256" key="4">
    <source>
        <dbReference type="ARBA" id="ARBA00023186"/>
    </source>
</evidence>
<dbReference type="InterPro" id="IPR016153">
    <property type="entry name" value="Heat_shock_Hsp33_N"/>
</dbReference>
<name>A0A7S6ZVE3_9GAMM</name>
<dbReference type="PANTHER" id="PTHR30111">
    <property type="entry name" value="33 KDA CHAPERONIN"/>
    <property type="match status" value="1"/>
</dbReference>
<dbReference type="CDD" id="cd00498">
    <property type="entry name" value="Hsp33"/>
    <property type="match status" value="1"/>
</dbReference>
<dbReference type="InterPro" id="IPR023212">
    <property type="entry name" value="Hsp33_helix_hairpin_bin_dom_sf"/>
</dbReference>
<organism evidence="6 7">
    <name type="scientific">Novilysobacter avium</name>
    <dbReference type="NCBI Taxonomy" id="2781023"/>
    <lineage>
        <taxon>Bacteria</taxon>
        <taxon>Pseudomonadati</taxon>
        <taxon>Pseudomonadota</taxon>
        <taxon>Gammaproteobacteria</taxon>
        <taxon>Lysobacterales</taxon>
        <taxon>Lysobacteraceae</taxon>
        <taxon>Novilysobacter</taxon>
    </lineage>
</organism>
<accession>A0A7S6ZVE3</accession>
<evidence type="ECO:0000313" key="7">
    <source>
        <dbReference type="Proteomes" id="UP000593932"/>
    </source>
</evidence>
<dbReference type="SUPFAM" id="SSF64397">
    <property type="entry name" value="Hsp33 domain"/>
    <property type="match status" value="1"/>
</dbReference>
<dbReference type="Proteomes" id="UP000593932">
    <property type="component" value="Chromosome"/>
</dbReference>
<evidence type="ECO:0000256" key="2">
    <source>
        <dbReference type="ARBA" id="ARBA00022833"/>
    </source>
</evidence>
<dbReference type="Gene3D" id="1.10.287.480">
    <property type="entry name" value="helix hairpin bin"/>
    <property type="match status" value="1"/>
</dbReference>
<evidence type="ECO:0000256" key="5">
    <source>
        <dbReference type="ARBA" id="ARBA00023284"/>
    </source>
</evidence>
<keyword evidence="1" id="KW-0963">Cytoplasm</keyword>
<dbReference type="Gene3D" id="3.90.1280.10">
    <property type="entry name" value="HSP33 redox switch-like"/>
    <property type="match status" value="1"/>
</dbReference>
<dbReference type="SUPFAM" id="SSF118352">
    <property type="entry name" value="HSP33 redox switch-like"/>
    <property type="match status" value="1"/>
</dbReference>
<sequence length="320" mass="34525">MSQATDTPNLTPGAASDRLTRFMIDRAGVRGVHVDLQETWQHIRKLMADVAAHAPGAVELLGEATAAAALFTGHIKIDGRLSVQLRSSGLLRTLFVECTSAGTLRGIVRLDPEHEGGDSPDASGITGNLRDLGEDAVLAITIENPSVGGRDPVRYQGMVALDADSLGDAFEGYFRQSEQLPTRLLLAGNDERVAGLMLQKLPGDEGDQDGWTRAGALFDTLGRNELLGVPVEELLNRLFHEDGVQMMGDRPLSFACSCSVERVESMLVSLGSDEAMAAADDGEAQIRCEFCGADYRFTRDRIQDLLDIHAQQVAPPDRLQ</sequence>
<keyword evidence="7" id="KW-1185">Reference proteome</keyword>
<dbReference type="InterPro" id="IPR000397">
    <property type="entry name" value="Heat_shock_Hsp33"/>
</dbReference>
<dbReference type="Pfam" id="PF01430">
    <property type="entry name" value="HSP33"/>
    <property type="match status" value="1"/>
</dbReference>
<keyword evidence="5" id="KW-0676">Redox-active center</keyword>
<dbReference type="RefSeq" id="WP_194035179.1">
    <property type="nucleotide sequence ID" value="NZ_CP063657.1"/>
</dbReference>
<reference evidence="6 7" key="1">
    <citation type="submission" date="2020-10" db="EMBL/GenBank/DDBJ databases">
        <title>complete genome sequencing of Lysobacter sp. H23M41.</title>
        <authorList>
            <person name="Bae J.-W."/>
            <person name="Lee S.-Y."/>
        </authorList>
    </citation>
    <scope>NUCLEOTIDE SEQUENCE [LARGE SCALE GENOMIC DNA]</scope>
    <source>
        <strain evidence="6 7">H23M41</strain>
    </source>
</reference>
<keyword evidence="2" id="KW-0862">Zinc</keyword>
<dbReference type="PANTHER" id="PTHR30111:SF1">
    <property type="entry name" value="33 KDA CHAPERONIN"/>
    <property type="match status" value="1"/>
</dbReference>
<evidence type="ECO:0000256" key="1">
    <source>
        <dbReference type="ARBA" id="ARBA00022490"/>
    </source>
</evidence>